<organism evidence="1">
    <name type="scientific">uncultured Propionibacteriaceae bacterium</name>
    <dbReference type="NCBI Taxonomy" id="257457"/>
    <lineage>
        <taxon>Bacteria</taxon>
        <taxon>Bacillati</taxon>
        <taxon>Actinomycetota</taxon>
        <taxon>Actinomycetes</taxon>
        <taxon>Propionibacteriales</taxon>
        <taxon>Propionibacteriaceae</taxon>
        <taxon>environmental samples</taxon>
    </lineage>
</organism>
<sequence length="41" mass="4194">GACDRTSTCARAGGRRALPRLPRRCAAGSGHRVPSGPCTTL</sequence>
<dbReference type="EMBL" id="CADCUO010000062">
    <property type="protein sequence ID" value="CAA9380869.1"/>
    <property type="molecule type" value="Genomic_DNA"/>
</dbReference>
<feature type="non-terminal residue" evidence="1">
    <location>
        <position position="1"/>
    </location>
</feature>
<evidence type="ECO:0000313" key="1">
    <source>
        <dbReference type="EMBL" id="CAA9380869.1"/>
    </source>
</evidence>
<reference evidence="1" key="1">
    <citation type="submission" date="2020-02" db="EMBL/GenBank/DDBJ databases">
        <authorList>
            <person name="Meier V. D."/>
        </authorList>
    </citation>
    <scope>NUCLEOTIDE SEQUENCE</scope>
    <source>
        <strain evidence="1">AVDCRST_MAG75</strain>
    </source>
</reference>
<gene>
    <name evidence="1" type="ORF">AVDCRST_MAG75-939</name>
</gene>
<accession>A0A6J4NBV0</accession>
<dbReference type="AlphaFoldDB" id="A0A6J4NBV0"/>
<feature type="non-terminal residue" evidence="1">
    <location>
        <position position="41"/>
    </location>
</feature>
<protein>
    <submittedName>
        <fullName evidence="1">Uncharacterized protein</fullName>
    </submittedName>
</protein>
<proteinExistence type="predicted"/>
<name>A0A6J4NBV0_9ACTN</name>